<evidence type="ECO:0000259" key="10">
    <source>
        <dbReference type="Pfam" id="PF08659"/>
    </source>
</evidence>
<dbReference type="GO" id="GO:0006487">
    <property type="term" value="P:protein N-linked glycosylation"/>
    <property type="evidence" value="ECO:0007669"/>
    <property type="project" value="TreeGrafter"/>
</dbReference>
<dbReference type="RefSeq" id="XP_056512898.1">
    <property type="nucleotide sequence ID" value="XM_056654871.1"/>
</dbReference>
<keyword evidence="4 9" id="KW-1133">Transmembrane helix</keyword>
<evidence type="ECO:0000256" key="8">
    <source>
        <dbReference type="SAM" id="MobiDB-lite"/>
    </source>
</evidence>
<keyword evidence="5" id="KW-0333">Golgi apparatus</keyword>
<dbReference type="FunFam" id="3.90.550.10:FF:000017">
    <property type="entry name" value="Mannan polymerase II complex ANP1 subunit"/>
    <property type="match status" value="1"/>
</dbReference>
<dbReference type="EMBL" id="JAPMSZ010000005">
    <property type="protein sequence ID" value="KAJ5102067.1"/>
    <property type="molecule type" value="Genomic_DNA"/>
</dbReference>
<feature type="region of interest" description="Disordered" evidence="8">
    <location>
        <begin position="712"/>
        <end position="771"/>
    </location>
</feature>
<dbReference type="Pfam" id="PF03452">
    <property type="entry name" value="Anp1"/>
    <property type="match status" value="1"/>
</dbReference>
<dbReference type="Gene3D" id="3.40.50.720">
    <property type="entry name" value="NAD(P)-binding Rossmann-like Domain"/>
    <property type="match status" value="1"/>
</dbReference>
<reference evidence="11" key="1">
    <citation type="submission" date="2022-11" db="EMBL/GenBank/DDBJ databases">
        <authorList>
            <person name="Petersen C."/>
        </authorList>
    </citation>
    <scope>NUCLEOTIDE SEQUENCE</scope>
    <source>
        <strain evidence="11">IBT 34128</strain>
    </source>
</reference>
<dbReference type="InterPro" id="IPR036291">
    <property type="entry name" value="NAD(P)-bd_dom_sf"/>
</dbReference>
<comment type="subcellular location">
    <subcellularLocation>
        <location evidence="1">Golgi apparatus membrane</location>
        <topology evidence="1">Single-pass type II membrane protein</topology>
    </subcellularLocation>
</comment>
<dbReference type="Gene3D" id="3.90.550.10">
    <property type="entry name" value="Spore Coat Polysaccharide Biosynthesis Protein SpsA, Chain A"/>
    <property type="match status" value="1"/>
</dbReference>
<evidence type="ECO:0000256" key="7">
    <source>
        <dbReference type="ARBA" id="ARBA00037964"/>
    </source>
</evidence>
<reference evidence="11" key="2">
    <citation type="journal article" date="2023" name="IMA Fungus">
        <title>Comparative genomic study of the Penicillium genus elucidates a diverse pangenome and 15 lateral gene transfer events.</title>
        <authorList>
            <person name="Petersen C."/>
            <person name="Sorensen T."/>
            <person name="Nielsen M.R."/>
            <person name="Sondergaard T.E."/>
            <person name="Sorensen J.L."/>
            <person name="Fitzpatrick D.A."/>
            <person name="Frisvad J.C."/>
            <person name="Nielsen K.L."/>
        </authorList>
    </citation>
    <scope>NUCLEOTIDE SEQUENCE</scope>
    <source>
        <strain evidence="11">IBT 34128</strain>
    </source>
</reference>
<organism evidence="11 12">
    <name type="scientific">Penicillium alfredii</name>
    <dbReference type="NCBI Taxonomy" id="1506179"/>
    <lineage>
        <taxon>Eukaryota</taxon>
        <taxon>Fungi</taxon>
        <taxon>Dikarya</taxon>
        <taxon>Ascomycota</taxon>
        <taxon>Pezizomycotina</taxon>
        <taxon>Eurotiomycetes</taxon>
        <taxon>Eurotiomycetidae</taxon>
        <taxon>Eurotiales</taxon>
        <taxon>Aspergillaceae</taxon>
        <taxon>Penicillium</taxon>
    </lineage>
</organism>
<evidence type="ECO:0000256" key="9">
    <source>
        <dbReference type="SAM" id="Phobius"/>
    </source>
</evidence>
<dbReference type="SUPFAM" id="SSF51735">
    <property type="entry name" value="NAD(P)-binding Rossmann-fold domains"/>
    <property type="match status" value="1"/>
</dbReference>
<gene>
    <name evidence="11" type="ORF">NUU61_004289</name>
</gene>
<protein>
    <recommendedName>
        <fullName evidence="10">Ketoreductase (KR) domain-containing protein</fullName>
    </recommendedName>
</protein>
<dbReference type="InterPro" id="IPR013968">
    <property type="entry name" value="PKS_KR"/>
</dbReference>
<dbReference type="GeneID" id="81394039"/>
<feature type="domain" description="Ketoreductase (KR)" evidence="10">
    <location>
        <begin position="7"/>
        <end position="117"/>
    </location>
</feature>
<feature type="compositionally biased region" description="Basic and acidic residues" evidence="8">
    <location>
        <begin position="736"/>
        <end position="750"/>
    </location>
</feature>
<dbReference type="InterPro" id="IPR029044">
    <property type="entry name" value="Nucleotide-diphossugar_trans"/>
</dbReference>
<proteinExistence type="inferred from homology"/>
<comment type="similarity">
    <text evidence="7">Belongs to the ANP1/MMN9/VAN1 family.</text>
</comment>
<evidence type="ECO:0000256" key="5">
    <source>
        <dbReference type="ARBA" id="ARBA00023034"/>
    </source>
</evidence>
<dbReference type="PANTHER" id="PTHR43083:SF2">
    <property type="entry name" value="MANNAN POLYMERASE II COMPLEX ANP1 SUBUNIT"/>
    <property type="match status" value="1"/>
</dbReference>
<dbReference type="Pfam" id="PF08659">
    <property type="entry name" value="KR"/>
    <property type="match status" value="1"/>
</dbReference>
<feature type="compositionally biased region" description="Basic and acidic residues" evidence="8">
    <location>
        <begin position="712"/>
        <end position="727"/>
    </location>
</feature>
<keyword evidence="6 9" id="KW-0472">Membrane</keyword>
<dbReference type="GO" id="GO:0000009">
    <property type="term" value="F:alpha-1,6-mannosyltransferase activity"/>
    <property type="evidence" value="ECO:0007669"/>
    <property type="project" value="TreeGrafter"/>
</dbReference>
<evidence type="ECO:0000256" key="1">
    <source>
        <dbReference type="ARBA" id="ARBA00004323"/>
    </source>
</evidence>
<sequence>MGTPLNGTVIITGGNGSLGSEIAVAIAKKQPFAHLLLTARNVRAEEVRNVTNRIRLIGPRSVEVLTLDLTESRSVLGFAKDTVDRVRNREIPPVVNLIHSAAISSYVVDEPTPDGYDPVYQTNCIGPFLLTLGLLEAFRAGDGTPNGGAKVINIGCAAASYGRLDYFDDDNNITRSPGTPLSVKEAQVRYASSKLLASAALYALRRSLVWTGNISLDIFTLDPGGMTGGRHMRTGAPLSVRVAHHTRSSLRPFLRMMSRSSMNRASVPAKAIAKVAFQSDLVENWRRERYYILDSEYEAASVLPILRDGSLMGALLVQLMKQVDVGSKIHSDGSPRRTRASMFQPRVQPAFRRRRQLLQRLFLLAGVLLLLVILIFPSWRAAILPTLSLGLLSSSEDLQLQTVRYYDLSQVQGSEKGWERGERVLMLTPLRDASSHLHMFFSHLRNLTYPHNLIDLAFLVSDSRDDTLGMLSRMLEEIQNDADPKMTFGEISVIQKDFGQKVQQDVESRHGFEAQANRRKLMAQARNWLLSATLRPTHSWVYWRDADVETAPFTIIEDLMRHDKDVTVPNVWRPLPDWLGGEQPYDLNSWQESETALALADTLDEDAVIVEGYAEYATWRPHLAYLRDPYGDPDMEMELDGIGGVSILAKARVFRAGVHFPAFSFEKHAETEGFGKMAKRMKFSVIGLPHYTIWHLYEPSVDDLRHMEEMEMERQALQREEKERAQQKENGQSKPRNADHVKDESTKSSEDGPAAQPAKDAGKGASNGKDN</sequence>
<keyword evidence="12" id="KW-1185">Reference proteome</keyword>
<keyword evidence="3" id="KW-0735">Signal-anchor</keyword>
<evidence type="ECO:0000256" key="4">
    <source>
        <dbReference type="ARBA" id="ARBA00022989"/>
    </source>
</evidence>
<dbReference type="OrthoDB" id="204164at2759"/>
<keyword evidence="2 9" id="KW-0812">Transmembrane</keyword>
<feature type="transmembrane region" description="Helical" evidence="9">
    <location>
        <begin position="361"/>
        <end position="379"/>
    </location>
</feature>
<evidence type="ECO:0000313" key="12">
    <source>
        <dbReference type="Proteomes" id="UP001141434"/>
    </source>
</evidence>
<dbReference type="AlphaFoldDB" id="A0A9W9FLA1"/>
<evidence type="ECO:0000256" key="2">
    <source>
        <dbReference type="ARBA" id="ARBA00022692"/>
    </source>
</evidence>
<dbReference type="GO" id="GO:0000032">
    <property type="term" value="P:cell wall mannoprotein biosynthetic process"/>
    <property type="evidence" value="ECO:0007669"/>
    <property type="project" value="TreeGrafter"/>
</dbReference>
<evidence type="ECO:0000313" key="11">
    <source>
        <dbReference type="EMBL" id="KAJ5102067.1"/>
    </source>
</evidence>
<dbReference type="InterPro" id="IPR052086">
    <property type="entry name" value="Mannan_Polymerase_Subunit"/>
</dbReference>
<accession>A0A9W9FLA1</accession>
<dbReference type="GO" id="GO:0000136">
    <property type="term" value="C:mannan polymerase complex"/>
    <property type="evidence" value="ECO:0007669"/>
    <property type="project" value="TreeGrafter"/>
</dbReference>
<dbReference type="SUPFAM" id="SSF53448">
    <property type="entry name" value="Nucleotide-diphospho-sugar transferases"/>
    <property type="match status" value="1"/>
</dbReference>
<dbReference type="PANTHER" id="PTHR43083">
    <property type="entry name" value="MANNAN POLYMERASE II"/>
    <property type="match status" value="1"/>
</dbReference>
<name>A0A9W9FLA1_9EURO</name>
<evidence type="ECO:0000256" key="3">
    <source>
        <dbReference type="ARBA" id="ARBA00022968"/>
    </source>
</evidence>
<comment type="caution">
    <text evidence="11">The sequence shown here is derived from an EMBL/GenBank/DDBJ whole genome shotgun (WGS) entry which is preliminary data.</text>
</comment>
<dbReference type="Proteomes" id="UP001141434">
    <property type="component" value="Unassembled WGS sequence"/>
</dbReference>
<evidence type="ECO:0000256" key="6">
    <source>
        <dbReference type="ARBA" id="ARBA00023136"/>
    </source>
</evidence>